<dbReference type="AlphaFoldDB" id="A0A5K7ZGC9"/>
<evidence type="ECO:0000313" key="2">
    <source>
        <dbReference type="EMBL" id="BBO77394.1"/>
    </source>
</evidence>
<dbReference type="Proteomes" id="UP000427769">
    <property type="component" value="Chromosome"/>
</dbReference>
<sequence>MSTIQRKAPPKRKPEVAGTQAGKLDSSAISIAGASKDQYDAAIITPAANPSIASKTFRLMVLKKKTSPEPSAVMNQVNNVAIKAWRTGLKPKKKSIFI</sequence>
<organism evidence="2 3">
    <name type="scientific">Desulfosarcina widdelii</name>
    <dbReference type="NCBI Taxonomy" id="947919"/>
    <lineage>
        <taxon>Bacteria</taxon>
        <taxon>Pseudomonadati</taxon>
        <taxon>Thermodesulfobacteriota</taxon>
        <taxon>Desulfobacteria</taxon>
        <taxon>Desulfobacterales</taxon>
        <taxon>Desulfosarcinaceae</taxon>
        <taxon>Desulfosarcina</taxon>
    </lineage>
</organism>
<dbReference type="KEGG" id="dwd:DSCW_48110"/>
<protein>
    <submittedName>
        <fullName evidence="2">Uncharacterized protein</fullName>
    </submittedName>
</protein>
<evidence type="ECO:0000313" key="3">
    <source>
        <dbReference type="Proteomes" id="UP000427769"/>
    </source>
</evidence>
<evidence type="ECO:0000256" key="1">
    <source>
        <dbReference type="SAM" id="MobiDB-lite"/>
    </source>
</evidence>
<dbReference type="EMBL" id="AP021875">
    <property type="protein sequence ID" value="BBO77394.1"/>
    <property type="molecule type" value="Genomic_DNA"/>
</dbReference>
<reference evidence="2 3" key="1">
    <citation type="submission" date="2019-11" db="EMBL/GenBank/DDBJ databases">
        <title>Comparative genomics of hydrocarbon-degrading Desulfosarcina strains.</title>
        <authorList>
            <person name="Watanabe M."/>
            <person name="Kojima H."/>
            <person name="Fukui M."/>
        </authorList>
    </citation>
    <scope>NUCLEOTIDE SEQUENCE [LARGE SCALE GENOMIC DNA]</scope>
    <source>
        <strain evidence="2 3">PP31</strain>
    </source>
</reference>
<name>A0A5K7ZGC9_9BACT</name>
<gene>
    <name evidence="2" type="ORF">DSCW_48110</name>
</gene>
<feature type="region of interest" description="Disordered" evidence="1">
    <location>
        <begin position="1"/>
        <end position="21"/>
    </location>
</feature>
<keyword evidence="3" id="KW-1185">Reference proteome</keyword>
<proteinExistence type="predicted"/>
<accession>A0A5K7ZGC9</accession>